<evidence type="ECO:0000256" key="4">
    <source>
        <dbReference type="ARBA" id="ARBA00023004"/>
    </source>
</evidence>
<evidence type="ECO:0000259" key="6">
    <source>
        <dbReference type="PROSITE" id="PS51379"/>
    </source>
</evidence>
<organism evidence="7 8">
    <name type="scientific">Aeoliella mucimassa</name>
    <dbReference type="NCBI Taxonomy" id="2527972"/>
    <lineage>
        <taxon>Bacteria</taxon>
        <taxon>Pseudomonadati</taxon>
        <taxon>Planctomycetota</taxon>
        <taxon>Planctomycetia</taxon>
        <taxon>Pirellulales</taxon>
        <taxon>Lacipirellulaceae</taxon>
        <taxon>Aeoliella</taxon>
    </lineage>
</organism>
<sequence length="186" mass="20724">MVTAIKKSWPWLGNIIETVSTVAHGLWVTLRMWVRTLRPERKAFTELFEYPELPVPVSARYRGFHRFDLTTCIACDQCAKACPVDCIYIGKERVEGAKGFKVTGFTIDYSKCMFCALCVEPCPVDCIFMGANHDLSCYSRDGCLVDFSRLPLDVAWGRATLNPTAVHESKQVIAPVHGGPNQTSAS</sequence>
<keyword evidence="3" id="KW-0677">Repeat</keyword>
<feature type="domain" description="4Fe-4S ferredoxin-type" evidence="6">
    <location>
        <begin position="63"/>
        <end position="92"/>
    </location>
</feature>
<evidence type="ECO:0000313" key="8">
    <source>
        <dbReference type="Proteomes" id="UP000315750"/>
    </source>
</evidence>
<dbReference type="InterPro" id="IPR017896">
    <property type="entry name" value="4Fe4S_Fe-S-bd"/>
</dbReference>
<keyword evidence="5" id="KW-0411">Iron-sulfur</keyword>
<accession>A0A518ARX6</accession>
<keyword evidence="4" id="KW-0408">Iron</keyword>
<keyword evidence="8" id="KW-1185">Reference proteome</keyword>
<dbReference type="Gene3D" id="3.30.70.3270">
    <property type="match status" value="1"/>
</dbReference>
<dbReference type="PANTHER" id="PTHR10849">
    <property type="entry name" value="NADH DEHYDROGENASE UBIQUINONE IRON-SULFUR PROTEIN 8, MITOCHONDRIAL"/>
    <property type="match status" value="1"/>
</dbReference>
<gene>
    <name evidence="7" type="primary">ndhI</name>
    <name evidence="7" type="ORF">Pan181_36850</name>
</gene>
<dbReference type="RefSeq" id="WP_145248673.1">
    <property type="nucleotide sequence ID" value="NZ_CP036278.1"/>
</dbReference>
<keyword evidence="1" id="KW-0004">4Fe-4S</keyword>
<dbReference type="InterPro" id="IPR017900">
    <property type="entry name" value="4Fe4S_Fe_S_CS"/>
</dbReference>
<keyword evidence="2" id="KW-0479">Metal-binding</keyword>
<dbReference type="SUPFAM" id="SSF54862">
    <property type="entry name" value="4Fe-4S ferredoxins"/>
    <property type="match status" value="1"/>
</dbReference>
<dbReference type="Pfam" id="PF12838">
    <property type="entry name" value="Fer4_7"/>
    <property type="match status" value="1"/>
</dbReference>
<dbReference type="GO" id="GO:0016020">
    <property type="term" value="C:membrane"/>
    <property type="evidence" value="ECO:0007669"/>
    <property type="project" value="InterPro"/>
</dbReference>
<keyword evidence="7" id="KW-0560">Oxidoreductase</keyword>
<evidence type="ECO:0000256" key="5">
    <source>
        <dbReference type="ARBA" id="ARBA00023014"/>
    </source>
</evidence>
<feature type="domain" description="4Fe-4S ferredoxin-type" evidence="6">
    <location>
        <begin position="103"/>
        <end position="132"/>
    </location>
</feature>
<evidence type="ECO:0000256" key="1">
    <source>
        <dbReference type="ARBA" id="ARBA00022485"/>
    </source>
</evidence>
<dbReference type="GO" id="GO:0051539">
    <property type="term" value="F:4 iron, 4 sulfur cluster binding"/>
    <property type="evidence" value="ECO:0007669"/>
    <property type="project" value="UniProtKB-KW"/>
</dbReference>
<dbReference type="PROSITE" id="PS00198">
    <property type="entry name" value="4FE4S_FER_1"/>
    <property type="match status" value="1"/>
</dbReference>
<dbReference type="InterPro" id="IPR010226">
    <property type="entry name" value="NADH_quinone_OxRdtase_chainI"/>
</dbReference>
<evidence type="ECO:0000256" key="2">
    <source>
        <dbReference type="ARBA" id="ARBA00022723"/>
    </source>
</evidence>
<evidence type="ECO:0000313" key="7">
    <source>
        <dbReference type="EMBL" id="QDU57468.1"/>
    </source>
</evidence>
<dbReference type="KEGG" id="amuc:Pan181_36850"/>
<dbReference type="GO" id="GO:0046872">
    <property type="term" value="F:metal ion binding"/>
    <property type="evidence" value="ECO:0007669"/>
    <property type="project" value="UniProtKB-KW"/>
</dbReference>
<dbReference type="EMBL" id="CP036278">
    <property type="protein sequence ID" value="QDU57468.1"/>
    <property type="molecule type" value="Genomic_DNA"/>
</dbReference>
<evidence type="ECO:0000256" key="3">
    <source>
        <dbReference type="ARBA" id="ARBA00022737"/>
    </source>
</evidence>
<reference evidence="7 8" key="1">
    <citation type="submission" date="2019-02" db="EMBL/GenBank/DDBJ databases">
        <title>Deep-cultivation of Planctomycetes and their phenomic and genomic characterization uncovers novel biology.</title>
        <authorList>
            <person name="Wiegand S."/>
            <person name="Jogler M."/>
            <person name="Boedeker C."/>
            <person name="Pinto D."/>
            <person name="Vollmers J."/>
            <person name="Rivas-Marin E."/>
            <person name="Kohn T."/>
            <person name="Peeters S.H."/>
            <person name="Heuer A."/>
            <person name="Rast P."/>
            <person name="Oberbeckmann S."/>
            <person name="Bunk B."/>
            <person name="Jeske O."/>
            <person name="Meyerdierks A."/>
            <person name="Storesund J.E."/>
            <person name="Kallscheuer N."/>
            <person name="Luecker S."/>
            <person name="Lage O.M."/>
            <person name="Pohl T."/>
            <person name="Merkel B.J."/>
            <person name="Hornburger P."/>
            <person name="Mueller R.-W."/>
            <person name="Bruemmer F."/>
            <person name="Labrenz M."/>
            <person name="Spormann A.M."/>
            <person name="Op den Camp H."/>
            <person name="Overmann J."/>
            <person name="Amann R."/>
            <person name="Jetten M.S.M."/>
            <person name="Mascher T."/>
            <person name="Medema M.H."/>
            <person name="Devos D.P."/>
            <person name="Kaster A.-K."/>
            <person name="Ovreas L."/>
            <person name="Rohde M."/>
            <person name="Galperin M.Y."/>
            <person name="Jogler C."/>
        </authorList>
    </citation>
    <scope>NUCLEOTIDE SEQUENCE [LARGE SCALE GENOMIC DNA]</scope>
    <source>
        <strain evidence="7 8">Pan181</strain>
    </source>
</reference>
<dbReference type="AlphaFoldDB" id="A0A518ARX6"/>
<dbReference type="EC" id="1.6.5.-" evidence="7"/>
<dbReference type="Proteomes" id="UP000315750">
    <property type="component" value="Chromosome"/>
</dbReference>
<name>A0A518ARX6_9BACT</name>
<proteinExistence type="predicted"/>
<dbReference type="PROSITE" id="PS51379">
    <property type="entry name" value="4FE4S_FER_2"/>
    <property type="match status" value="2"/>
</dbReference>
<dbReference type="GO" id="GO:0016651">
    <property type="term" value="F:oxidoreductase activity, acting on NAD(P)H"/>
    <property type="evidence" value="ECO:0007669"/>
    <property type="project" value="InterPro"/>
</dbReference>
<protein>
    <submittedName>
        <fullName evidence="7">NAD(P)H-quinone oxidoreductase subunit I</fullName>
        <ecNumber evidence="7">1.6.5.-</ecNumber>
    </submittedName>
</protein>
<dbReference type="OrthoDB" id="9798098at2"/>